<evidence type="ECO:0000256" key="1">
    <source>
        <dbReference type="SAM" id="Phobius"/>
    </source>
</evidence>
<dbReference type="AlphaFoldDB" id="A0AA51UG05"/>
<feature type="transmembrane region" description="Helical" evidence="1">
    <location>
        <begin position="46"/>
        <end position="67"/>
    </location>
</feature>
<dbReference type="RefSeq" id="WP_309308614.1">
    <property type="nucleotide sequence ID" value="NZ_CP133594.1"/>
</dbReference>
<proteinExistence type="predicted"/>
<gene>
    <name evidence="2" type="ORF">RE476_01770</name>
</gene>
<keyword evidence="1" id="KW-0472">Membrane</keyword>
<reference evidence="2" key="1">
    <citation type="submission" date="2023-08" db="EMBL/GenBank/DDBJ databases">
        <title>Methanolobus mangrovi sp. nov. and Methanolobus sediminis sp. nov, two novel methylotrophic methanogens isolated from mangrove sediments in China.</title>
        <authorList>
            <person name="Zhou J."/>
        </authorList>
    </citation>
    <scope>NUCLEOTIDE SEQUENCE</scope>
    <source>
        <strain evidence="2">FTZ2</strain>
    </source>
</reference>
<feature type="transmembrane region" description="Helical" evidence="1">
    <location>
        <begin position="73"/>
        <end position="95"/>
    </location>
</feature>
<dbReference type="Proteomes" id="UP001183006">
    <property type="component" value="Chromosome"/>
</dbReference>
<accession>A0AA51UG05</accession>
<dbReference type="EMBL" id="CP133594">
    <property type="protein sequence ID" value="WMW22572.1"/>
    <property type="molecule type" value="Genomic_DNA"/>
</dbReference>
<protein>
    <submittedName>
        <fullName evidence="2">Uncharacterized protein</fullName>
    </submittedName>
</protein>
<keyword evidence="1" id="KW-0812">Transmembrane</keyword>
<evidence type="ECO:0000313" key="3">
    <source>
        <dbReference type="Proteomes" id="UP001183006"/>
    </source>
</evidence>
<dbReference type="KEGG" id="mmav:RE476_01770"/>
<keyword evidence="1" id="KW-1133">Transmembrane helix</keyword>
<keyword evidence="3" id="KW-1185">Reference proteome</keyword>
<dbReference type="GeneID" id="84228829"/>
<name>A0AA51UG05_9EURY</name>
<sequence>MRESIPYFYALSDQIGANISGILFLKKKEGPWVATLDRYIHHPVMLASLAVILIVPIGLLSARFLGFSPNTQTFTALETIAANLCWIPPLVGWYVERRK</sequence>
<evidence type="ECO:0000313" key="2">
    <source>
        <dbReference type="EMBL" id="WMW22572.1"/>
    </source>
</evidence>
<organism evidence="2 3">
    <name type="scientific">Methanolobus mangrovi</name>
    <dbReference type="NCBI Taxonomy" id="3072977"/>
    <lineage>
        <taxon>Archaea</taxon>
        <taxon>Methanobacteriati</taxon>
        <taxon>Methanobacteriota</taxon>
        <taxon>Stenosarchaea group</taxon>
        <taxon>Methanomicrobia</taxon>
        <taxon>Methanosarcinales</taxon>
        <taxon>Methanosarcinaceae</taxon>
        <taxon>Methanolobus</taxon>
    </lineage>
</organism>